<gene>
    <name evidence="1" type="ordered locus">Plut_0415</name>
</gene>
<sequence>MGLHEDVGYRLNLAGGFLKEAEQDFGLSRWRSCTAGSVLVVENAGIAVLMLFGVSPSTHKPGMHLSQLLSEGTLERKAAELIEELLPMFEQHDSHEKMLAKYGDEAGCRLPWEIFGEPEASAALDAARKAVRIASDLAAIVLPKDMKK</sequence>
<evidence type="ECO:0000313" key="2">
    <source>
        <dbReference type="Proteomes" id="UP000002709"/>
    </source>
</evidence>
<accession>Q3B5S8</accession>
<dbReference type="HOGENOM" id="CLU_1764757_0_0_10"/>
<dbReference type="RefSeq" id="WP_011357178.1">
    <property type="nucleotide sequence ID" value="NC_007512.1"/>
</dbReference>
<reference evidence="2" key="1">
    <citation type="submission" date="2005-08" db="EMBL/GenBank/DDBJ databases">
        <title>Complete sequence of Pelodictyon luteolum DSM 273.</title>
        <authorList>
            <consortium name="US DOE Joint Genome Institute"/>
            <person name="Copeland A."/>
            <person name="Lucas S."/>
            <person name="Lapidus A."/>
            <person name="Barry K."/>
            <person name="Detter J.C."/>
            <person name="Glavina T."/>
            <person name="Hammon N."/>
            <person name="Israni S."/>
            <person name="Pitluck S."/>
            <person name="Bryant D."/>
            <person name="Schmutz J."/>
            <person name="Larimer F."/>
            <person name="Land M."/>
            <person name="Kyrpides N."/>
            <person name="Ivanova N."/>
            <person name="Richardson P."/>
        </authorList>
    </citation>
    <scope>NUCLEOTIDE SEQUENCE [LARGE SCALE GENOMIC DNA]</scope>
    <source>
        <strain evidence="2">DSM 273 / BCRC 81028 / 2530</strain>
    </source>
</reference>
<dbReference type="Gene3D" id="1.20.120.330">
    <property type="entry name" value="Nucleotidyltransferases domain 2"/>
    <property type="match status" value="1"/>
</dbReference>
<proteinExistence type="predicted"/>
<keyword evidence="2" id="KW-1185">Reference proteome</keyword>
<dbReference type="OrthoDB" id="594980at2"/>
<dbReference type="AlphaFoldDB" id="Q3B5S8"/>
<dbReference type="STRING" id="319225.Plut_0415"/>
<evidence type="ECO:0000313" key="1">
    <source>
        <dbReference type="EMBL" id="ABB23303.1"/>
    </source>
</evidence>
<evidence type="ECO:0008006" key="3">
    <source>
        <dbReference type="Google" id="ProtNLM"/>
    </source>
</evidence>
<dbReference type="EMBL" id="CP000096">
    <property type="protein sequence ID" value="ABB23303.1"/>
    <property type="molecule type" value="Genomic_DNA"/>
</dbReference>
<protein>
    <recommendedName>
        <fullName evidence="3">HEPN domain-containing protein</fullName>
    </recommendedName>
</protein>
<dbReference type="Proteomes" id="UP000002709">
    <property type="component" value="Chromosome"/>
</dbReference>
<organism evidence="1 2">
    <name type="scientific">Chlorobium luteolum (strain DSM 273 / BCRC 81028 / 2530)</name>
    <name type="common">Pelodictyon luteolum</name>
    <dbReference type="NCBI Taxonomy" id="319225"/>
    <lineage>
        <taxon>Bacteria</taxon>
        <taxon>Pseudomonadati</taxon>
        <taxon>Chlorobiota</taxon>
        <taxon>Chlorobiia</taxon>
        <taxon>Chlorobiales</taxon>
        <taxon>Chlorobiaceae</taxon>
        <taxon>Chlorobium/Pelodictyon group</taxon>
        <taxon>Pelodictyon</taxon>
    </lineage>
</organism>
<dbReference type="SUPFAM" id="SSF81593">
    <property type="entry name" value="Nucleotidyltransferase substrate binding subunit/domain"/>
    <property type="match status" value="1"/>
</dbReference>
<dbReference type="KEGG" id="plt:Plut_0415"/>
<dbReference type="eggNOG" id="COG2250">
    <property type="taxonomic scope" value="Bacteria"/>
</dbReference>
<name>Q3B5S8_CHLL3</name>